<keyword evidence="2" id="KW-0812">Transmembrane</keyword>
<proteinExistence type="predicted"/>
<name>I0WCD9_9FLAO</name>
<evidence type="ECO:0000256" key="2">
    <source>
        <dbReference type="SAM" id="Phobius"/>
    </source>
</evidence>
<comment type="caution">
    <text evidence="4">The sequence shown here is derived from an EMBL/GenBank/DDBJ whole genome shotgun (WGS) entry which is preliminary data.</text>
</comment>
<keyword evidence="2" id="KW-0472">Membrane</keyword>
<feature type="region of interest" description="Disordered" evidence="1">
    <location>
        <begin position="1"/>
        <end position="20"/>
    </location>
</feature>
<evidence type="ECO:0000313" key="5">
    <source>
        <dbReference type="Proteomes" id="UP000005938"/>
    </source>
</evidence>
<sequence length="694" mass="74856">MNYFTRSKKNGDTEDRLVEEPADPWCDPSWRVLQPSYVGIKKLLTFMVAVMFSFGLYAQLNVSKGKVIINFGIDADVHSGVVTYNSFGDAAFGTDDWFQGASGLGVIDETQGNALFQGQANPAGLLPMSVPQFSVVDGRLWVDAIFARDNHWTGNNKDATIFQGSNKNFDNPVSWGATNGSNPQKNDIIDGFGHLRIGRPDMQEMGALWAFFGASTRADNGTSYLDFEFLRNEVTLNGLGSGFVSSGLDDGRTSWHFDPVTQSTSQYGDIIFSTNYTNGGSVVDVRIFIWVHENTDFAAISNYANVPFEFVMSNNTYVFHGDGKLAPNFGYAQIVLKNNSQDVLHAQVNETGIVGIDPMVPAPMWGTISSGGNISNTYTQTTLAEFALNSDAFGFNSGLGGASCGKALGYVVIKTRSSDSFTAELKDFLGPIPFGNIPLGQVDLGDDICNAEGDITLTATTVPNDPSKFTFKWYKDDVEIPGETSYQLVISGDDKSGVYKVEATTQFVPGIPGCTVDDTIVINGSPVCSISGDLEACPEDSKQYSGPVGMASYQWSVEGNASIDGADDQQTVTVTVGEDCLLSFTLTLVVANENGCESSCSLEVFMKEGDFTLPENGSLVIACASELQQPTPPANVVDVCGNSITPSGPVVSQTPDCEGDVSYTWTYEDCRGNSHDWTYTYTIDYQDFADNMPA</sequence>
<gene>
    <name evidence="4" type="ORF">W5A_09325</name>
</gene>
<keyword evidence="2" id="KW-1133">Transmembrane helix</keyword>
<dbReference type="Gene3D" id="2.60.40.10">
    <property type="entry name" value="Immunoglobulins"/>
    <property type="match status" value="1"/>
</dbReference>
<feature type="transmembrane region" description="Helical" evidence="2">
    <location>
        <begin position="43"/>
        <end position="60"/>
    </location>
</feature>
<dbReference type="Proteomes" id="UP000005938">
    <property type="component" value="Unassembled WGS sequence"/>
</dbReference>
<feature type="non-terminal residue" evidence="4">
    <location>
        <position position="694"/>
    </location>
</feature>
<accession>I0WCD9</accession>
<keyword evidence="5" id="KW-1185">Reference proteome</keyword>
<dbReference type="InterPro" id="IPR036179">
    <property type="entry name" value="Ig-like_dom_sf"/>
</dbReference>
<organism evidence="4 5">
    <name type="scientific">Imtechella halotolerans K1</name>
    <dbReference type="NCBI Taxonomy" id="946077"/>
    <lineage>
        <taxon>Bacteria</taxon>
        <taxon>Pseudomonadati</taxon>
        <taxon>Bacteroidota</taxon>
        <taxon>Flavobacteriia</taxon>
        <taxon>Flavobacteriales</taxon>
        <taxon>Flavobacteriaceae</taxon>
        <taxon>Imtechella</taxon>
    </lineage>
</organism>
<evidence type="ECO:0000259" key="3">
    <source>
        <dbReference type="Pfam" id="PF23237"/>
    </source>
</evidence>
<evidence type="ECO:0000313" key="4">
    <source>
        <dbReference type="EMBL" id="EID74055.1"/>
    </source>
</evidence>
<dbReference type="OrthoDB" id="599464at2"/>
<evidence type="ECO:0000256" key="1">
    <source>
        <dbReference type="SAM" id="MobiDB-lite"/>
    </source>
</evidence>
<dbReference type="Pfam" id="PF23237">
    <property type="entry name" value="HYR_4C"/>
    <property type="match status" value="1"/>
</dbReference>
<dbReference type="InterPro" id="IPR057078">
    <property type="entry name" value="HYR-4C"/>
</dbReference>
<dbReference type="EMBL" id="AJJU01000012">
    <property type="protein sequence ID" value="EID74055.1"/>
    <property type="molecule type" value="Genomic_DNA"/>
</dbReference>
<reference evidence="4 5" key="1">
    <citation type="journal article" date="2012" name="J. Bacteriol.">
        <title>Genome Sequence of the Halotolerant Bacterium Imtechella halotolerans K1T.</title>
        <authorList>
            <person name="Kumar S."/>
            <person name="Vikram S."/>
            <person name="Subramanian S."/>
            <person name="Raghava G.P."/>
            <person name="Pinnaka A.K."/>
        </authorList>
    </citation>
    <scope>NUCLEOTIDE SEQUENCE [LARGE SCALE GENOMIC DNA]</scope>
    <source>
        <strain evidence="4 5">K1</strain>
    </source>
</reference>
<dbReference type="SUPFAM" id="SSF48726">
    <property type="entry name" value="Immunoglobulin"/>
    <property type="match status" value="1"/>
</dbReference>
<dbReference type="eggNOG" id="ENOG502ZCBS">
    <property type="taxonomic scope" value="Bacteria"/>
</dbReference>
<dbReference type="AlphaFoldDB" id="I0WCD9"/>
<feature type="domain" description="HYR-like" evidence="3">
    <location>
        <begin position="611"/>
        <end position="683"/>
    </location>
</feature>
<dbReference type="RefSeq" id="WP_008239812.1">
    <property type="nucleotide sequence ID" value="NZ_AJJU01000012.1"/>
</dbReference>
<feature type="compositionally biased region" description="Basic and acidic residues" evidence="1">
    <location>
        <begin position="9"/>
        <end position="19"/>
    </location>
</feature>
<dbReference type="InterPro" id="IPR013783">
    <property type="entry name" value="Ig-like_fold"/>
</dbReference>
<protein>
    <submittedName>
        <fullName evidence="4">Hyalin domain-containing protein</fullName>
    </submittedName>
</protein>